<dbReference type="STRING" id="1453497.AT15_10325"/>
<feature type="transmembrane region" description="Helical" evidence="1">
    <location>
        <begin position="65"/>
        <end position="89"/>
    </location>
</feature>
<evidence type="ECO:0000256" key="1">
    <source>
        <dbReference type="SAM" id="Phobius"/>
    </source>
</evidence>
<dbReference type="RefSeq" id="WP_068347524.1">
    <property type="nucleotide sequence ID" value="NZ_JFHK01000009.1"/>
</dbReference>
<proteinExistence type="predicted"/>
<dbReference type="AlphaFoldDB" id="A0A176K169"/>
<feature type="transmembrane region" description="Helical" evidence="1">
    <location>
        <begin position="36"/>
        <end position="53"/>
    </location>
</feature>
<feature type="transmembrane region" description="Helical" evidence="1">
    <location>
        <begin position="101"/>
        <end position="118"/>
    </location>
</feature>
<organism evidence="2 3">
    <name type="scientific">Kosmotoga arenicorallina S304</name>
    <dbReference type="NCBI Taxonomy" id="1453497"/>
    <lineage>
        <taxon>Bacteria</taxon>
        <taxon>Thermotogati</taxon>
        <taxon>Thermotogota</taxon>
        <taxon>Thermotogae</taxon>
        <taxon>Kosmotogales</taxon>
        <taxon>Kosmotogaceae</taxon>
        <taxon>Kosmotoga</taxon>
    </lineage>
</organism>
<keyword evidence="1" id="KW-0472">Membrane</keyword>
<reference evidence="2 3" key="1">
    <citation type="submission" date="2014-02" db="EMBL/GenBank/DDBJ databases">
        <title>Kosmotoga genome sequencing.</title>
        <authorList>
            <person name="Pollo S.M."/>
            <person name="Charchuk R."/>
            <person name="Nesbo C.L."/>
        </authorList>
    </citation>
    <scope>NUCLEOTIDE SEQUENCE [LARGE SCALE GENOMIC DNA]</scope>
    <source>
        <strain evidence="2 3">S304</strain>
    </source>
</reference>
<dbReference type="Proteomes" id="UP000077339">
    <property type="component" value="Unassembled WGS sequence"/>
</dbReference>
<keyword evidence="1" id="KW-0812">Transmembrane</keyword>
<evidence type="ECO:0000313" key="3">
    <source>
        <dbReference type="Proteomes" id="UP000077339"/>
    </source>
</evidence>
<gene>
    <name evidence="2" type="ORF">AT15_10325</name>
</gene>
<accession>A0A176K169</accession>
<protein>
    <submittedName>
        <fullName evidence="2">Uncharacterized protein</fullName>
    </submittedName>
</protein>
<dbReference type="OrthoDB" id="47274at2"/>
<feature type="transmembrane region" description="Helical" evidence="1">
    <location>
        <begin position="7"/>
        <end position="30"/>
    </location>
</feature>
<sequence length="127" mass="14326">MSARNVTILLIFFTVLLSFIALNTIFGLFLVDTNPAFGIIIFVNALIYFYGLFESNSDPKRRKAHLLIGSYFSYLLAIFQLLFVFASWLNGRIEGYCSINLQALNLPLVVTGLIASFVNEQVKKAYN</sequence>
<keyword evidence="3" id="KW-1185">Reference proteome</keyword>
<dbReference type="PATRIC" id="fig|1453497.3.peg.2039"/>
<dbReference type="EMBL" id="JFHK01000009">
    <property type="protein sequence ID" value="OAA30425.1"/>
    <property type="molecule type" value="Genomic_DNA"/>
</dbReference>
<comment type="caution">
    <text evidence="2">The sequence shown here is derived from an EMBL/GenBank/DDBJ whole genome shotgun (WGS) entry which is preliminary data.</text>
</comment>
<evidence type="ECO:0000313" key="2">
    <source>
        <dbReference type="EMBL" id="OAA30425.1"/>
    </source>
</evidence>
<name>A0A176K169_9BACT</name>
<keyword evidence="1" id="KW-1133">Transmembrane helix</keyword>